<dbReference type="InterPro" id="IPR047122">
    <property type="entry name" value="Trans-enoyl_RdTase-like"/>
</dbReference>
<sequence length="338" mass="35520">MSAVRATHEHGLQLVAAPPRQAPHQGEVLIRNIYVASNPKDWKLSEWNLFEGIEGSDVAGIVEAVGHGVADLRHGDRVIACTPSATSDRCGAYQPFSIAPEHLVARIPPALSLEEAATLPLCFATASVAVHGVLRVAVSHQTRPKILVNGVGSSIGFYAAQLARHAGLDVHAIVRSAFSAAKARAAGIDNVYIFDDDVLQLELARLDFAYAFDAVSTPATVRWLCGVLATSASCTFSVLAGGVLDDVAALARANCPPHVDVRTTNAGATSQTPDSPYAETVRHWLSQAGALVLAGKIQTQPRQVLAGGLARVPDGLCLLREGRAGSKKLVYQVGSVHG</sequence>
<keyword evidence="3" id="KW-1185">Reference proteome</keyword>
<dbReference type="SUPFAM" id="SSF51735">
    <property type="entry name" value="NAD(P)-binding Rossmann-fold domains"/>
    <property type="match status" value="1"/>
</dbReference>
<dbReference type="AlphaFoldDB" id="A0A316YKJ3"/>
<name>A0A316YKJ3_9BASI</name>
<dbReference type="Gene3D" id="3.90.180.10">
    <property type="entry name" value="Medium-chain alcohol dehydrogenases, catalytic domain"/>
    <property type="match status" value="1"/>
</dbReference>
<dbReference type="CDD" id="cd08249">
    <property type="entry name" value="enoyl_reductase_like"/>
    <property type="match status" value="1"/>
</dbReference>
<dbReference type="PANTHER" id="PTHR45348">
    <property type="entry name" value="HYPOTHETICAL OXIDOREDUCTASE (EUROFUNG)"/>
    <property type="match status" value="1"/>
</dbReference>
<dbReference type="InterPro" id="IPR020843">
    <property type="entry name" value="ER"/>
</dbReference>
<dbReference type="Gene3D" id="3.40.50.720">
    <property type="entry name" value="NAD(P)-binding Rossmann-like Domain"/>
    <property type="match status" value="1"/>
</dbReference>
<dbReference type="RefSeq" id="XP_025376929.1">
    <property type="nucleotide sequence ID" value="XM_025524150.1"/>
</dbReference>
<dbReference type="Pfam" id="PF08240">
    <property type="entry name" value="ADH_N"/>
    <property type="match status" value="1"/>
</dbReference>
<dbReference type="InterPro" id="IPR036291">
    <property type="entry name" value="NAD(P)-bd_dom_sf"/>
</dbReference>
<organism evidence="2 3">
    <name type="scientific">Acaromyces ingoldii</name>
    <dbReference type="NCBI Taxonomy" id="215250"/>
    <lineage>
        <taxon>Eukaryota</taxon>
        <taxon>Fungi</taxon>
        <taxon>Dikarya</taxon>
        <taxon>Basidiomycota</taxon>
        <taxon>Ustilaginomycotina</taxon>
        <taxon>Exobasidiomycetes</taxon>
        <taxon>Exobasidiales</taxon>
        <taxon>Cryptobasidiaceae</taxon>
        <taxon>Acaromyces</taxon>
    </lineage>
</organism>
<dbReference type="EMBL" id="KZ819637">
    <property type="protein sequence ID" value="PWN89731.1"/>
    <property type="molecule type" value="Genomic_DNA"/>
</dbReference>
<dbReference type="SUPFAM" id="SSF50129">
    <property type="entry name" value="GroES-like"/>
    <property type="match status" value="1"/>
</dbReference>
<reference evidence="2 3" key="1">
    <citation type="journal article" date="2018" name="Mol. Biol. Evol.">
        <title>Broad Genomic Sampling Reveals a Smut Pathogenic Ancestry of the Fungal Clade Ustilaginomycotina.</title>
        <authorList>
            <person name="Kijpornyongpan T."/>
            <person name="Mondo S.J."/>
            <person name="Barry K."/>
            <person name="Sandor L."/>
            <person name="Lee J."/>
            <person name="Lipzen A."/>
            <person name="Pangilinan J."/>
            <person name="LaButti K."/>
            <person name="Hainaut M."/>
            <person name="Henrissat B."/>
            <person name="Grigoriev I.V."/>
            <person name="Spatafora J.W."/>
            <person name="Aime M.C."/>
        </authorList>
    </citation>
    <scope>NUCLEOTIDE SEQUENCE [LARGE SCALE GENOMIC DNA]</scope>
    <source>
        <strain evidence="2 3">MCA 4198</strain>
    </source>
</reference>
<dbReference type="STRING" id="215250.A0A316YKJ3"/>
<proteinExistence type="predicted"/>
<dbReference type="Proteomes" id="UP000245768">
    <property type="component" value="Unassembled WGS sequence"/>
</dbReference>
<dbReference type="GO" id="GO:0016651">
    <property type="term" value="F:oxidoreductase activity, acting on NAD(P)H"/>
    <property type="evidence" value="ECO:0007669"/>
    <property type="project" value="InterPro"/>
</dbReference>
<dbReference type="InterPro" id="IPR011032">
    <property type="entry name" value="GroES-like_sf"/>
</dbReference>
<dbReference type="GeneID" id="37046066"/>
<feature type="domain" description="Enoyl reductase (ER)" evidence="1">
    <location>
        <begin position="11"/>
        <end position="330"/>
    </location>
</feature>
<evidence type="ECO:0000313" key="2">
    <source>
        <dbReference type="EMBL" id="PWN89731.1"/>
    </source>
</evidence>
<dbReference type="OrthoDB" id="3233595at2759"/>
<dbReference type="InterPro" id="IPR013154">
    <property type="entry name" value="ADH-like_N"/>
</dbReference>
<accession>A0A316YKJ3</accession>
<dbReference type="SMART" id="SM00829">
    <property type="entry name" value="PKS_ER"/>
    <property type="match status" value="1"/>
</dbReference>
<dbReference type="PANTHER" id="PTHR45348:SF5">
    <property type="entry name" value="OXIDOREDUCTASE, PUTATIVE (AFU_ORTHOLOGUE AFUA_8G01420)-RELATED"/>
    <property type="match status" value="1"/>
</dbReference>
<evidence type="ECO:0000259" key="1">
    <source>
        <dbReference type="SMART" id="SM00829"/>
    </source>
</evidence>
<gene>
    <name evidence="2" type="ORF">FA10DRAFT_287586</name>
</gene>
<dbReference type="InParanoid" id="A0A316YKJ3"/>
<protein>
    <submittedName>
        <fullName evidence="2">GroES-like protein</fullName>
    </submittedName>
</protein>
<evidence type="ECO:0000313" key="3">
    <source>
        <dbReference type="Proteomes" id="UP000245768"/>
    </source>
</evidence>